<protein>
    <submittedName>
        <fullName evidence="3">FecR domain-containing protein</fullName>
    </submittedName>
</protein>
<evidence type="ECO:0000259" key="2">
    <source>
        <dbReference type="Pfam" id="PF04773"/>
    </source>
</evidence>
<gene>
    <name evidence="3" type="ORF">RT717_11100</name>
</gene>
<dbReference type="PIRSF" id="PIRSF018266">
    <property type="entry name" value="FecR"/>
    <property type="match status" value="1"/>
</dbReference>
<evidence type="ECO:0000256" key="1">
    <source>
        <dbReference type="SAM" id="Phobius"/>
    </source>
</evidence>
<dbReference type="Proteomes" id="UP001302349">
    <property type="component" value="Chromosome"/>
</dbReference>
<dbReference type="PANTHER" id="PTHR30273:SF2">
    <property type="entry name" value="PROTEIN FECR"/>
    <property type="match status" value="1"/>
</dbReference>
<keyword evidence="1" id="KW-1133">Transmembrane helix</keyword>
<proteinExistence type="predicted"/>
<evidence type="ECO:0000313" key="4">
    <source>
        <dbReference type="Proteomes" id="UP001302349"/>
    </source>
</evidence>
<name>A0ABZ0IVV0_9BACT</name>
<dbReference type="EMBL" id="CP136051">
    <property type="protein sequence ID" value="WOK09183.1"/>
    <property type="molecule type" value="Genomic_DNA"/>
</dbReference>
<keyword evidence="1" id="KW-0812">Transmembrane</keyword>
<sequence>MKDYYHFSANDFAMDESFRAWVWRPTNESNAFWREWISKHPDKAVEVEEAIALLQKLNFPVYSLSESEVAGLWSNIKVNTPQPTGTGRKLTAGVSPDLWRLSAVAAAALIAIGLAVFFIFFQKEVLHYETAYGETKRILLPDSSSVVLNANSSIVFSNDWQRQQAREVLLEGEAFFEVVHTVGNQPFRVKVSDGVAVEVLGTSFNVYHRKADTKVVLNTGQIALSFPGNDKEEKILMEPGELVEYKNKQYSKRRVDTEVYAAWTDNKVILDETSLKEMIEMANNNFGVTVRVQANKMLQQTVSGSMPVGDAESFVLQVAKVFQLKAEKRNDYYLLKE</sequence>
<keyword evidence="1" id="KW-0472">Membrane</keyword>
<dbReference type="InterPro" id="IPR012373">
    <property type="entry name" value="Ferrdict_sens_TM"/>
</dbReference>
<accession>A0ABZ0IVV0</accession>
<dbReference type="InterPro" id="IPR006860">
    <property type="entry name" value="FecR"/>
</dbReference>
<dbReference type="RefSeq" id="WP_317491803.1">
    <property type="nucleotide sequence ID" value="NZ_CP136051.1"/>
</dbReference>
<reference evidence="3 4" key="1">
    <citation type="journal article" date="2023" name="Microbiol. Resour. Announc.">
        <title>Complete Genome Sequence of Imperialibacter roseus strain P4T.</title>
        <authorList>
            <person name="Tizabi D.R."/>
            <person name="Bachvaroff T."/>
            <person name="Hill R.T."/>
        </authorList>
    </citation>
    <scope>NUCLEOTIDE SEQUENCE [LARGE SCALE GENOMIC DNA]</scope>
    <source>
        <strain evidence="3 4">P4T</strain>
    </source>
</reference>
<dbReference type="PANTHER" id="PTHR30273">
    <property type="entry name" value="PERIPLASMIC SIGNAL SENSOR AND SIGMA FACTOR ACTIVATOR FECR-RELATED"/>
    <property type="match status" value="1"/>
</dbReference>
<feature type="domain" description="FecR protein" evidence="2">
    <location>
        <begin position="128"/>
        <end position="222"/>
    </location>
</feature>
<dbReference type="Gene3D" id="2.60.120.1440">
    <property type="match status" value="1"/>
</dbReference>
<organism evidence="3 4">
    <name type="scientific">Imperialibacter roseus</name>
    <dbReference type="NCBI Taxonomy" id="1324217"/>
    <lineage>
        <taxon>Bacteria</taxon>
        <taxon>Pseudomonadati</taxon>
        <taxon>Bacteroidota</taxon>
        <taxon>Cytophagia</taxon>
        <taxon>Cytophagales</taxon>
        <taxon>Flammeovirgaceae</taxon>
        <taxon>Imperialibacter</taxon>
    </lineage>
</organism>
<keyword evidence="4" id="KW-1185">Reference proteome</keyword>
<evidence type="ECO:0000313" key="3">
    <source>
        <dbReference type="EMBL" id="WOK09183.1"/>
    </source>
</evidence>
<dbReference type="Pfam" id="PF04773">
    <property type="entry name" value="FecR"/>
    <property type="match status" value="1"/>
</dbReference>
<feature type="transmembrane region" description="Helical" evidence="1">
    <location>
        <begin position="98"/>
        <end position="121"/>
    </location>
</feature>